<organism evidence="1 2">
    <name type="scientific">Tagetes erecta</name>
    <name type="common">African marigold</name>
    <dbReference type="NCBI Taxonomy" id="13708"/>
    <lineage>
        <taxon>Eukaryota</taxon>
        <taxon>Viridiplantae</taxon>
        <taxon>Streptophyta</taxon>
        <taxon>Embryophyta</taxon>
        <taxon>Tracheophyta</taxon>
        <taxon>Spermatophyta</taxon>
        <taxon>Magnoliopsida</taxon>
        <taxon>eudicotyledons</taxon>
        <taxon>Gunneridae</taxon>
        <taxon>Pentapetalae</taxon>
        <taxon>asterids</taxon>
        <taxon>campanulids</taxon>
        <taxon>Asterales</taxon>
        <taxon>Asteraceae</taxon>
        <taxon>Asteroideae</taxon>
        <taxon>Heliantheae alliance</taxon>
        <taxon>Tageteae</taxon>
        <taxon>Tagetes</taxon>
    </lineage>
</organism>
<dbReference type="EMBL" id="JAUHHV010000003">
    <property type="protein sequence ID" value="KAK1429749.1"/>
    <property type="molecule type" value="Genomic_DNA"/>
</dbReference>
<evidence type="ECO:0000313" key="2">
    <source>
        <dbReference type="Proteomes" id="UP001229421"/>
    </source>
</evidence>
<accession>A0AAD8KUE4</accession>
<reference evidence="1" key="1">
    <citation type="journal article" date="2023" name="bioRxiv">
        <title>Improved chromosome-level genome assembly for marigold (Tagetes erecta).</title>
        <authorList>
            <person name="Jiang F."/>
            <person name="Yuan L."/>
            <person name="Wang S."/>
            <person name="Wang H."/>
            <person name="Xu D."/>
            <person name="Wang A."/>
            <person name="Fan W."/>
        </authorList>
    </citation>
    <scope>NUCLEOTIDE SEQUENCE</scope>
    <source>
        <strain evidence="1">WSJ</strain>
        <tissue evidence="1">Leaf</tissue>
    </source>
</reference>
<sequence>MNRSNLWKPVIEKFNSRLSSWKAKSLSMAWTITLCKSVLGSIPNYYLSLFKAPMAIIKTLEGIRRNFVWSGSRNNNKIRWLAWESLLTKKDKGGNGIGGEKTLFWLDQWLNGCLLKDEFQSLFKIAKAKKAYILDCYSILGANRHGNWEWKIVNMTPTKEDERDRLLSLLGHHNWTGTAEKWSWLGCIEDSNEVVFIRTLLNENLGGTFPDAEYRWNPWVPPKVRIFVWRTLDNRIAIVSA</sequence>
<proteinExistence type="predicted"/>
<dbReference type="AlphaFoldDB" id="A0AAD8KUE4"/>
<evidence type="ECO:0008006" key="3">
    <source>
        <dbReference type="Google" id="ProtNLM"/>
    </source>
</evidence>
<dbReference type="PANTHER" id="PTHR33116:SF88">
    <property type="entry name" value="RNA-DIRECTED DNA POLYMERASE"/>
    <property type="match status" value="1"/>
</dbReference>
<dbReference type="PANTHER" id="PTHR33116">
    <property type="entry name" value="REVERSE TRANSCRIPTASE ZINC-BINDING DOMAIN-CONTAINING PROTEIN-RELATED-RELATED"/>
    <property type="match status" value="1"/>
</dbReference>
<dbReference type="Proteomes" id="UP001229421">
    <property type="component" value="Unassembled WGS sequence"/>
</dbReference>
<name>A0AAD8KUE4_TARER</name>
<gene>
    <name evidence="1" type="ORF">QVD17_11967</name>
</gene>
<keyword evidence="2" id="KW-1185">Reference proteome</keyword>
<comment type="caution">
    <text evidence="1">The sequence shown here is derived from an EMBL/GenBank/DDBJ whole genome shotgun (WGS) entry which is preliminary data.</text>
</comment>
<protein>
    <recommendedName>
        <fullName evidence="3">Reverse transcriptase zinc-binding domain-containing protein</fullName>
    </recommendedName>
</protein>
<evidence type="ECO:0000313" key="1">
    <source>
        <dbReference type="EMBL" id="KAK1429749.1"/>
    </source>
</evidence>